<sequence length="185" mass="20860">MPQFRVAKFERSSTFRRHNLVRRIETFGRELFAMGRCSQCQESNSVCFMLDGHSKCSSCTKKGVKYCDGTFSDEEFDSLTAQRDRLTEAARQKGTELAQLLAAVSKVHAERERLQQDADSLLLKQKQMLVREAEALDALDHVDPPEKASSTVFVGLDDKQLEEMFELEPGALLGFEGPIPIDRPS</sequence>
<protein>
    <recommendedName>
        <fullName evidence="3">Zn(2)-C6 fungal-type domain-containing protein</fullName>
    </recommendedName>
</protein>
<keyword evidence="2" id="KW-1185">Reference proteome</keyword>
<dbReference type="Proteomes" id="UP001345691">
    <property type="component" value="Unassembled WGS sequence"/>
</dbReference>
<name>A0ABR0ITW1_9EURO</name>
<reference evidence="1 2" key="1">
    <citation type="submission" date="2023-08" db="EMBL/GenBank/DDBJ databases">
        <title>Black Yeasts Isolated from many extreme environments.</title>
        <authorList>
            <person name="Coleine C."/>
            <person name="Stajich J.E."/>
            <person name="Selbmann L."/>
        </authorList>
    </citation>
    <scope>NUCLEOTIDE SEQUENCE [LARGE SCALE GENOMIC DNA]</scope>
    <source>
        <strain evidence="1 2">CCFEE 6328</strain>
    </source>
</reference>
<proteinExistence type="predicted"/>
<comment type="caution">
    <text evidence="1">The sequence shown here is derived from an EMBL/GenBank/DDBJ whole genome shotgun (WGS) entry which is preliminary data.</text>
</comment>
<accession>A0ABR0ITW1</accession>
<organism evidence="1 2">
    <name type="scientific">Exophiala sideris</name>
    <dbReference type="NCBI Taxonomy" id="1016849"/>
    <lineage>
        <taxon>Eukaryota</taxon>
        <taxon>Fungi</taxon>
        <taxon>Dikarya</taxon>
        <taxon>Ascomycota</taxon>
        <taxon>Pezizomycotina</taxon>
        <taxon>Eurotiomycetes</taxon>
        <taxon>Chaetothyriomycetidae</taxon>
        <taxon>Chaetothyriales</taxon>
        <taxon>Herpotrichiellaceae</taxon>
        <taxon>Exophiala</taxon>
    </lineage>
</organism>
<evidence type="ECO:0000313" key="2">
    <source>
        <dbReference type="Proteomes" id="UP001345691"/>
    </source>
</evidence>
<gene>
    <name evidence="1" type="ORF">LTR69_011543</name>
</gene>
<evidence type="ECO:0008006" key="3">
    <source>
        <dbReference type="Google" id="ProtNLM"/>
    </source>
</evidence>
<evidence type="ECO:0000313" key="1">
    <source>
        <dbReference type="EMBL" id="KAK5046763.1"/>
    </source>
</evidence>
<dbReference type="EMBL" id="JAVRRF010000171">
    <property type="protein sequence ID" value="KAK5046763.1"/>
    <property type="molecule type" value="Genomic_DNA"/>
</dbReference>